<dbReference type="Pfam" id="PF02633">
    <property type="entry name" value="Creatininase"/>
    <property type="match status" value="1"/>
</dbReference>
<comment type="cofactor">
    <cofactor evidence="1">
        <name>Zn(2+)</name>
        <dbReference type="ChEBI" id="CHEBI:29105"/>
    </cofactor>
</comment>
<dbReference type="Proteomes" id="UP000243002">
    <property type="component" value="Unassembled WGS sequence"/>
</dbReference>
<evidence type="ECO:0000256" key="4">
    <source>
        <dbReference type="ARBA" id="ARBA00022833"/>
    </source>
</evidence>
<dbReference type="SUPFAM" id="SSF102215">
    <property type="entry name" value="Creatininase"/>
    <property type="match status" value="1"/>
</dbReference>
<evidence type="ECO:0000256" key="3">
    <source>
        <dbReference type="ARBA" id="ARBA00022801"/>
    </source>
</evidence>
<dbReference type="RefSeq" id="WP_106502462.1">
    <property type="nucleotide sequence ID" value="NZ_PXXO01000005.1"/>
</dbReference>
<sequence length="267" mass="28607">MPQQRHLEQLAWPQVQELAAQPGSTVVWPWGAVEQHGPQLPLGTDGLFAERVLDAVLVALEPSLPIVRLPLQSIGFSPEHRGFSGTISLPPQILIEQLVAVGHELAGTGFQRLVLFNGHGGQISLLQTAARQLRAERPELAVLPCFVWSGPEGIAELIPEPERSDGLHAGLAETSLMLHLAPQLVGEQRPCDGKRGEVIPAGWSLEGAAPLAWLSQELSLTGVVGDARGASAALGAQLFDRLVAGWQHRFETLLASPWPGQGTARVR</sequence>
<accession>A0A2P7MXJ8</accession>
<organism evidence="6 7">
    <name type="scientific">Cyanobium usitatum str. Tous</name>
    <dbReference type="NCBI Taxonomy" id="2116684"/>
    <lineage>
        <taxon>Bacteria</taxon>
        <taxon>Bacillati</taxon>
        <taxon>Cyanobacteriota</taxon>
        <taxon>Cyanophyceae</taxon>
        <taxon>Synechococcales</taxon>
        <taxon>Prochlorococcaceae</taxon>
        <taxon>Cyanobium</taxon>
    </lineage>
</organism>
<dbReference type="InterPro" id="IPR003785">
    <property type="entry name" value="Creatininase/forma_Hydrolase"/>
</dbReference>
<evidence type="ECO:0000256" key="1">
    <source>
        <dbReference type="ARBA" id="ARBA00001947"/>
    </source>
</evidence>
<keyword evidence="7" id="KW-1185">Reference proteome</keyword>
<gene>
    <name evidence="6" type="ORF">C7K55_05715</name>
</gene>
<keyword evidence="4" id="KW-0862">Zinc</keyword>
<reference evidence="6 7" key="1">
    <citation type="journal article" date="2018" name="Environ. Microbiol.">
        <title>Ecological and genomic features of two widespread freshwater picocyanobacteria.</title>
        <authorList>
            <person name="Cabello-Yeves P.J."/>
            <person name="Picazo A."/>
            <person name="Camacho A."/>
            <person name="Callieri C."/>
            <person name="Rosselli R."/>
            <person name="Roda-Garcia J.J."/>
            <person name="Coutinho F.H."/>
            <person name="Rodriguez-Valera F."/>
        </authorList>
    </citation>
    <scope>NUCLEOTIDE SEQUENCE [LARGE SCALE GENOMIC DNA]</scope>
    <source>
        <strain evidence="6 7">Tous</strain>
    </source>
</reference>
<dbReference type="InterPro" id="IPR024087">
    <property type="entry name" value="Creatininase-like_sf"/>
</dbReference>
<dbReference type="GO" id="GO:0016811">
    <property type="term" value="F:hydrolase activity, acting on carbon-nitrogen (but not peptide) bonds, in linear amides"/>
    <property type="evidence" value="ECO:0007669"/>
    <property type="project" value="TreeGrafter"/>
</dbReference>
<dbReference type="GO" id="GO:0046872">
    <property type="term" value="F:metal ion binding"/>
    <property type="evidence" value="ECO:0007669"/>
    <property type="project" value="UniProtKB-KW"/>
</dbReference>
<keyword evidence="2" id="KW-0479">Metal-binding</keyword>
<protein>
    <submittedName>
        <fullName evidence="6">Creatininase</fullName>
    </submittedName>
</protein>
<dbReference type="OrthoDB" id="9801445at2"/>
<dbReference type="GO" id="GO:0009231">
    <property type="term" value="P:riboflavin biosynthetic process"/>
    <property type="evidence" value="ECO:0007669"/>
    <property type="project" value="TreeGrafter"/>
</dbReference>
<dbReference type="Gene3D" id="3.40.50.10310">
    <property type="entry name" value="Creatininase"/>
    <property type="match status" value="1"/>
</dbReference>
<dbReference type="PANTHER" id="PTHR35005:SF1">
    <property type="entry name" value="2-AMINO-5-FORMYLAMINO-6-RIBOSYLAMINOPYRIMIDIN-4(3H)-ONE 5'-MONOPHOSPHATE DEFORMYLASE"/>
    <property type="match status" value="1"/>
</dbReference>
<comment type="similarity">
    <text evidence="5">Belongs to the creatininase superfamily.</text>
</comment>
<evidence type="ECO:0000313" key="6">
    <source>
        <dbReference type="EMBL" id="PSJ05942.1"/>
    </source>
</evidence>
<keyword evidence="3" id="KW-0378">Hydrolase</keyword>
<dbReference type="PANTHER" id="PTHR35005">
    <property type="entry name" value="3-DEHYDRO-SCYLLO-INOSOSE HYDROLASE"/>
    <property type="match status" value="1"/>
</dbReference>
<evidence type="ECO:0000256" key="2">
    <source>
        <dbReference type="ARBA" id="ARBA00022723"/>
    </source>
</evidence>
<proteinExistence type="inferred from homology"/>
<name>A0A2P7MXJ8_9CYAN</name>
<dbReference type="AlphaFoldDB" id="A0A2P7MXJ8"/>
<dbReference type="EMBL" id="PXXO01000005">
    <property type="protein sequence ID" value="PSJ05942.1"/>
    <property type="molecule type" value="Genomic_DNA"/>
</dbReference>
<evidence type="ECO:0000313" key="7">
    <source>
        <dbReference type="Proteomes" id="UP000243002"/>
    </source>
</evidence>
<comment type="caution">
    <text evidence="6">The sequence shown here is derived from an EMBL/GenBank/DDBJ whole genome shotgun (WGS) entry which is preliminary data.</text>
</comment>
<evidence type="ECO:0000256" key="5">
    <source>
        <dbReference type="ARBA" id="ARBA00024029"/>
    </source>
</evidence>